<evidence type="ECO:0000259" key="5">
    <source>
        <dbReference type="SMART" id="SM00470"/>
    </source>
</evidence>
<dbReference type="Gene3D" id="3.40.50.150">
    <property type="entry name" value="Vaccinia Virus protein VP39"/>
    <property type="match status" value="1"/>
</dbReference>
<comment type="caution">
    <text evidence="6">The sequence shown here is derived from an EMBL/GenBank/DDBJ whole genome shotgun (WGS) entry which is preliminary data.</text>
</comment>
<evidence type="ECO:0000256" key="1">
    <source>
        <dbReference type="ARBA" id="ARBA00006594"/>
    </source>
</evidence>
<dbReference type="PIRSF" id="PIRSF036758">
    <property type="entry name" value="Aden_M_ParB"/>
    <property type="match status" value="1"/>
</dbReference>
<dbReference type="GO" id="GO:0008170">
    <property type="term" value="F:N-methyltransferase activity"/>
    <property type="evidence" value="ECO:0007669"/>
    <property type="project" value="InterPro"/>
</dbReference>
<dbReference type="SUPFAM" id="SSF53335">
    <property type="entry name" value="S-adenosyl-L-methionine-dependent methyltransferases"/>
    <property type="match status" value="1"/>
</dbReference>
<reference evidence="6" key="1">
    <citation type="submission" date="2019-08" db="EMBL/GenBank/DDBJ databases">
        <authorList>
            <person name="Kucharzyk K."/>
            <person name="Murdoch R.W."/>
            <person name="Higgins S."/>
            <person name="Loffler F."/>
        </authorList>
    </citation>
    <scope>NUCLEOTIDE SEQUENCE</scope>
</reference>
<feature type="domain" description="ParB-like N-terminal" evidence="5">
    <location>
        <begin position="7"/>
        <end position="92"/>
    </location>
</feature>
<evidence type="ECO:0000256" key="4">
    <source>
        <dbReference type="ARBA" id="ARBA00022691"/>
    </source>
</evidence>
<dbReference type="InterPro" id="IPR015840">
    <property type="entry name" value="DNA_MeTrfase_ParB"/>
</dbReference>
<dbReference type="Gene3D" id="3.90.1530.10">
    <property type="entry name" value="Conserved hypothetical protein from pyrococcus furiosus pfu- 392566-001, ParB domain"/>
    <property type="match status" value="1"/>
</dbReference>
<dbReference type="SUPFAM" id="SSF110849">
    <property type="entry name" value="ParB/Sulfiredoxin"/>
    <property type="match status" value="1"/>
</dbReference>
<dbReference type="InterPro" id="IPR002295">
    <property type="entry name" value="N4/N6-MTase_EcoPI_Mod-like"/>
</dbReference>
<keyword evidence="4" id="KW-0949">S-adenosyl-L-methionine</keyword>
<dbReference type="GO" id="GO:0032259">
    <property type="term" value="P:methylation"/>
    <property type="evidence" value="ECO:0007669"/>
    <property type="project" value="UniProtKB-KW"/>
</dbReference>
<organism evidence="6">
    <name type="scientific">bioreactor metagenome</name>
    <dbReference type="NCBI Taxonomy" id="1076179"/>
    <lineage>
        <taxon>unclassified sequences</taxon>
        <taxon>metagenomes</taxon>
        <taxon>ecological metagenomes</taxon>
    </lineage>
</organism>
<dbReference type="GO" id="GO:0003677">
    <property type="term" value="F:DNA binding"/>
    <property type="evidence" value="ECO:0007669"/>
    <property type="project" value="InterPro"/>
</dbReference>
<proteinExistence type="inferred from homology"/>
<comment type="similarity">
    <text evidence="1">Belongs to the N(4)/N(6)-methyltransferase family.</text>
</comment>
<dbReference type="InterPro" id="IPR003115">
    <property type="entry name" value="ParB_N"/>
</dbReference>
<dbReference type="SMART" id="SM00470">
    <property type="entry name" value="ParB"/>
    <property type="match status" value="1"/>
</dbReference>
<accession>A0A644YWY5</accession>
<dbReference type="PROSITE" id="PS00092">
    <property type="entry name" value="N6_MTASE"/>
    <property type="match status" value="1"/>
</dbReference>
<dbReference type="InterPro" id="IPR002052">
    <property type="entry name" value="DNA_methylase_N6_adenine_CS"/>
</dbReference>
<dbReference type="InterPro" id="IPR036086">
    <property type="entry name" value="ParB/Sulfiredoxin_sf"/>
</dbReference>
<protein>
    <recommendedName>
        <fullName evidence="5">ParB-like N-terminal domain-containing protein</fullName>
    </recommendedName>
</protein>
<evidence type="ECO:0000313" key="6">
    <source>
        <dbReference type="EMBL" id="MPM32982.1"/>
    </source>
</evidence>
<dbReference type="InterPro" id="IPR029063">
    <property type="entry name" value="SAM-dependent_MTases_sf"/>
</dbReference>
<dbReference type="Pfam" id="PF01555">
    <property type="entry name" value="N6_N4_Mtase"/>
    <property type="match status" value="1"/>
</dbReference>
<dbReference type="InterPro" id="IPR002941">
    <property type="entry name" value="DNA_methylase_N4/N6"/>
</dbReference>
<keyword evidence="3" id="KW-0808">Transferase</keyword>
<dbReference type="AlphaFoldDB" id="A0A644YWY5"/>
<dbReference type="EMBL" id="VSSQ01006521">
    <property type="protein sequence ID" value="MPM32982.1"/>
    <property type="molecule type" value="Genomic_DNA"/>
</dbReference>
<dbReference type="PRINTS" id="PR00506">
    <property type="entry name" value="D21N6MTFRASE"/>
</dbReference>
<gene>
    <name evidence="6" type="ORF">SDC9_79549</name>
</gene>
<evidence type="ECO:0000256" key="3">
    <source>
        <dbReference type="ARBA" id="ARBA00022679"/>
    </source>
</evidence>
<evidence type="ECO:0000256" key="2">
    <source>
        <dbReference type="ARBA" id="ARBA00022603"/>
    </source>
</evidence>
<keyword evidence="2" id="KW-0489">Methyltransferase</keyword>
<sequence>MDHFQVAIWPVERLRAYDRALKDQDKALPQMQDALRQWGFRVPLLVTADGEVIDGALRLQAARDLGMLEVPVIVQDDLTATQVRTFRLLVNRSATWAEWNDDALRMELAELRQELDDLSFTGFSDRELDSFLAGTVADSEQDPDAHPGDPEVPTSVLGDVWLLGMHRLMCGDSTKPADVATLMDGEQADMIWTDPPYNVDYKSKAGKIKNDKMSPEQFDAFLRRLMISASDILRDGGAIYVAHSEAGDGMAFRKAFNVAGFYLSAVLIWRKNQLVLSRGDYHWQHEPVLYGWKPTGKHTWYGDRKQTSLFEHFAGDPIIKLADNAWQVACGDSVLRITGKDVLVEDLVTTIISVPKPQASKQHPTMKPVALVERMMANSSPRGGLVVDLCGGSGTTMIASERLARRCNSMEFDPRHVDGAILRWQEYTGKVAIHAVTGQPFVATSTPAAE</sequence>
<name>A0A644YWY5_9ZZZZ</name>